<name>A0A1G4JH54_9SACH</name>
<gene>
    <name evidence="10" type="ORF">LAME_0E04984G</name>
</gene>
<evidence type="ECO:0000313" key="11">
    <source>
        <dbReference type="Proteomes" id="UP000191144"/>
    </source>
</evidence>
<dbReference type="GO" id="GO:0045033">
    <property type="term" value="P:peroxisome inheritance"/>
    <property type="evidence" value="ECO:0007669"/>
    <property type="project" value="InterPro"/>
</dbReference>
<dbReference type="AlphaFoldDB" id="A0A1G4JH54"/>
<evidence type="ECO:0000313" key="10">
    <source>
        <dbReference type="EMBL" id="SCU89693.1"/>
    </source>
</evidence>
<sequence>MHCDRNENKSRLQSLSGFSYSSMNRSNSTLNSSLAHSHVLPSSLYLSAGKHTSPADQHARKLSEWGIDTMHDSSPTMVESSEFSSNEQDVFPEDDVNEKLAFSETDEDHIGFSRFETVVSKVFVQNAFDTHSFIDEFQYTIIASQLLTDAIRPLWAAKPKTQHSPLHVGNDRSSIQPSRYKSEIPTKFGMLLVKDRQQFLRKTVPFLPTVSTARRCLVIMKNCKTATKSKQRVFFTLCIGVYLALQQELFHSHYVKFSALIVLQNSVEQLQALDKLLHRLHIRYKELTIYKPIALVQSCHPSGSNLSVIKDVLTASLDLMFYELQAITKQILPLLRKQELFRYCEIYGVNLVDLYFAINSEASGVSEKASRTHLLKKFLLCCFLSVGRKRDKDSEEKELEYQLTLKKIFSTCPVDHQYSEYKRSQVLLHQLHKLSKLLETVHTFLIQYKSHLNDTTSHSNHIQSLQTDHQHDYRTATTLNLIQELQKFLITNNTSTEERTSERMIRKLDAISRLWHQNPSSKERHPSHQNEKRHLSGLNLNVVQSPTLSSSEFEVNQKWDRNKPVLASAVDFKQVEGSGLDTESEQEGDDTITEQIFTYNENIDHKDEFRKLTDEELRNKLNERIMNLAIENKQGKQRLRTKKSFGLLDRNKAVNREKSMIEGRPSHWTKFTSEESIPVLYELRQILEKN</sequence>
<keyword evidence="9" id="KW-0325">Glycoprotein</keyword>
<evidence type="ECO:0000256" key="4">
    <source>
        <dbReference type="ARBA" id="ARBA00022692"/>
    </source>
</evidence>
<dbReference type="GO" id="GO:0005778">
    <property type="term" value="C:peroxisomal membrane"/>
    <property type="evidence" value="ECO:0007669"/>
    <property type="project" value="UniProtKB-SubCell"/>
</dbReference>
<dbReference type="EMBL" id="LT598481">
    <property type="protein sequence ID" value="SCU89693.1"/>
    <property type="molecule type" value="Genomic_DNA"/>
</dbReference>
<organism evidence="10 11">
    <name type="scientific">Lachancea meyersii CBS 8951</name>
    <dbReference type="NCBI Taxonomy" id="1266667"/>
    <lineage>
        <taxon>Eukaryota</taxon>
        <taxon>Fungi</taxon>
        <taxon>Dikarya</taxon>
        <taxon>Ascomycota</taxon>
        <taxon>Saccharomycotina</taxon>
        <taxon>Saccharomycetes</taxon>
        <taxon>Saccharomycetales</taxon>
        <taxon>Saccharomycetaceae</taxon>
        <taxon>Lachancea</taxon>
    </lineage>
</organism>
<evidence type="ECO:0000256" key="6">
    <source>
        <dbReference type="ARBA" id="ARBA00023136"/>
    </source>
</evidence>
<evidence type="ECO:0000256" key="7">
    <source>
        <dbReference type="ARBA" id="ARBA00023140"/>
    </source>
</evidence>
<dbReference type="InterPro" id="IPR026235">
    <property type="entry name" value="INP2"/>
</dbReference>
<reference evidence="11" key="1">
    <citation type="submission" date="2016-03" db="EMBL/GenBank/DDBJ databases">
        <authorList>
            <person name="Devillers Hugo."/>
        </authorList>
    </citation>
    <scope>NUCLEOTIDE SEQUENCE [LARGE SCALE GENOMIC DNA]</scope>
</reference>
<evidence type="ECO:0000256" key="5">
    <source>
        <dbReference type="ARBA" id="ARBA00022989"/>
    </source>
</evidence>
<evidence type="ECO:0000256" key="8">
    <source>
        <dbReference type="ARBA" id="ARBA00023170"/>
    </source>
</evidence>
<keyword evidence="7" id="KW-0576">Peroxisome</keyword>
<dbReference type="Proteomes" id="UP000191144">
    <property type="component" value="Chromosome E"/>
</dbReference>
<accession>A0A1G4JH54</accession>
<keyword evidence="8" id="KW-0675">Receptor</keyword>
<keyword evidence="11" id="KW-1185">Reference proteome</keyword>
<proteinExistence type="inferred from homology"/>
<evidence type="ECO:0000256" key="9">
    <source>
        <dbReference type="ARBA" id="ARBA00023180"/>
    </source>
</evidence>
<evidence type="ECO:0000256" key="2">
    <source>
        <dbReference type="ARBA" id="ARBA00007231"/>
    </source>
</evidence>
<evidence type="ECO:0000256" key="1">
    <source>
        <dbReference type="ARBA" id="ARBA00004549"/>
    </source>
</evidence>
<protein>
    <recommendedName>
        <fullName evidence="3">Inheritance of peroxisomes protein 2</fullName>
    </recommendedName>
</protein>
<dbReference type="PRINTS" id="PR02104">
    <property type="entry name" value="INPROXISOME2"/>
</dbReference>
<keyword evidence="5" id="KW-1133">Transmembrane helix</keyword>
<keyword evidence="4" id="KW-0812">Transmembrane</keyword>
<comment type="similarity">
    <text evidence="2">Belongs to the INP2 family.</text>
</comment>
<dbReference type="OrthoDB" id="4045067at2759"/>
<evidence type="ECO:0000256" key="3">
    <source>
        <dbReference type="ARBA" id="ARBA00021399"/>
    </source>
</evidence>
<comment type="subcellular location">
    <subcellularLocation>
        <location evidence="1">Peroxisome membrane</location>
        <topology evidence="1">Single-pass membrane protein</topology>
    </subcellularLocation>
</comment>
<keyword evidence="6" id="KW-0472">Membrane</keyword>